<dbReference type="InterPro" id="IPR007853">
    <property type="entry name" value="Znf_DNL-typ"/>
</dbReference>
<dbReference type="Pfam" id="PF05180">
    <property type="entry name" value="zf-DNL"/>
    <property type="match status" value="1"/>
</dbReference>
<dbReference type="PANTHER" id="PTHR20922">
    <property type="entry name" value="DNL-TYPE ZINC FINGER PROTEIN"/>
    <property type="match status" value="1"/>
</dbReference>
<accession>A0A1Y2LYN6</accession>
<reference evidence="7 8" key="1">
    <citation type="journal article" date="2017" name="Genome Announc.">
        <title>Genome sequence of the saprophytic ascomycete Epicoccum nigrum ICMP 19927 strain isolated from New Zealand.</title>
        <authorList>
            <person name="Fokin M."/>
            <person name="Fleetwood D."/>
            <person name="Weir B.S."/>
            <person name="Villas-Boas S.G."/>
        </authorList>
    </citation>
    <scope>NUCLEOTIDE SEQUENCE [LARGE SCALE GENOMIC DNA]</scope>
    <source>
        <strain evidence="7 8">ICMP 19927</strain>
    </source>
</reference>
<dbReference type="PROSITE" id="PS51501">
    <property type="entry name" value="ZF_DNL"/>
    <property type="match status" value="1"/>
</dbReference>
<evidence type="ECO:0000256" key="1">
    <source>
        <dbReference type="ARBA" id="ARBA00022723"/>
    </source>
</evidence>
<keyword evidence="8" id="KW-1185">Reference proteome</keyword>
<feature type="region of interest" description="Disordered" evidence="5">
    <location>
        <begin position="166"/>
        <end position="206"/>
    </location>
</feature>
<feature type="domain" description="DNL-type" evidence="6">
    <location>
        <begin position="86"/>
        <end position="181"/>
    </location>
</feature>
<evidence type="ECO:0000259" key="6">
    <source>
        <dbReference type="PROSITE" id="PS51501"/>
    </source>
</evidence>
<evidence type="ECO:0000256" key="3">
    <source>
        <dbReference type="ARBA" id="ARBA00022833"/>
    </source>
</evidence>
<keyword evidence="2 4" id="KW-0863">Zinc-finger</keyword>
<evidence type="ECO:0000256" key="4">
    <source>
        <dbReference type="PROSITE-ProRule" id="PRU00834"/>
    </source>
</evidence>
<dbReference type="GO" id="GO:0006457">
    <property type="term" value="P:protein folding"/>
    <property type="evidence" value="ECO:0007669"/>
    <property type="project" value="TreeGrafter"/>
</dbReference>
<dbReference type="GO" id="GO:0030150">
    <property type="term" value="P:protein import into mitochondrial matrix"/>
    <property type="evidence" value="ECO:0007669"/>
    <property type="project" value="TreeGrafter"/>
</dbReference>
<keyword evidence="1" id="KW-0479">Metal-binding</keyword>
<dbReference type="PANTHER" id="PTHR20922:SF13">
    <property type="entry name" value="DNL-TYPE ZINC FINGER PROTEIN"/>
    <property type="match status" value="1"/>
</dbReference>
<gene>
    <name evidence="7" type="ORF">B5807_05455</name>
</gene>
<dbReference type="GO" id="GO:0051087">
    <property type="term" value="F:protein-folding chaperone binding"/>
    <property type="evidence" value="ECO:0007669"/>
    <property type="project" value="TreeGrafter"/>
</dbReference>
<feature type="compositionally biased region" description="Polar residues" evidence="5">
    <location>
        <begin position="197"/>
        <end position="206"/>
    </location>
</feature>
<feature type="compositionally biased region" description="Polar residues" evidence="5">
    <location>
        <begin position="55"/>
        <end position="79"/>
    </location>
</feature>
<evidence type="ECO:0000313" key="8">
    <source>
        <dbReference type="Proteomes" id="UP000193240"/>
    </source>
</evidence>
<evidence type="ECO:0000256" key="2">
    <source>
        <dbReference type="ARBA" id="ARBA00022771"/>
    </source>
</evidence>
<evidence type="ECO:0000313" key="7">
    <source>
        <dbReference type="EMBL" id="OSS48990.1"/>
    </source>
</evidence>
<dbReference type="InParanoid" id="A0A1Y2LYN6"/>
<dbReference type="GO" id="GO:0005739">
    <property type="term" value="C:mitochondrion"/>
    <property type="evidence" value="ECO:0007669"/>
    <property type="project" value="TreeGrafter"/>
</dbReference>
<dbReference type="InterPro" id="IPR024158">
    <property type="entry name" value="Mt_import_TIM15"/>
</dbReference>
<dbReference type="EMBL" id="KZ107844">
    <property type="protein sequence ID" value="OSS48990.1"/>
    <property type="molecule type" value="Genomic_DNA"/>
</dbReference>
<dbReference type="STRING" id="105696.A0A1Y2LYN6"/>
<keyword evidence="3" id="KW-0862">Zinc</keyword>
<organism evidence="7 8">
    <name type="scientific">Epicoccum nigrum</name>
    <name type="common">Soil fungus</name>
    <name type="synonym">Epicoccum purpurascens</name>
    <dbReference type="NCBI Taxonomy" id="105696"/>
    <lineage>
        <taxon>Eukaryota</taxon>
        <taxon>Fungi</taxon>
        <taxon>Dikarya</taxon>
        <taxon>Ascomycota</taxon>
        <taxon>Pezizomycotina</taxon>
        <taxon>Dothideomycetes</taxon>
        <taxon>Pleosporomycetidae</taxon>
        <taxon>Pleosporales</taxon>
        <taxon>Pleosporineae</taxon>
        <taxon>Didymellaceae</taxon>
        <taxon>Epicoccum</taxon>
    </lineage>
</organism>
<dbReference type="AlphaFoldDB" id="A0A1Y2LYN6"/>
<evidence type="ECO:0000256" key="5">
    <source>
        <dbReference type="SAM" id="MobiDB-lite"/>
    </source>
</evidence>
<dbReference type="GO" id="GO:0050821">
    <property type="term" value="P:protein stabilization"/>
    <property type="evidence" value="ECO:0007669"/>
    <property type="project" value="TreeGrafter"/>
</dbReference>
<feature type="region of interest" description="Disordered" evidence="5">
    <location>
        <begin position="54"/>
        <end position="83"/>
    </location>
</feature>
<protein>
    <recommendedName>
        <fullName evidence="6">DNL-type domain-containing protein</fullName>
    </recommendedName>
</protein>
<dbReference type="GO" id="GO:0008270">
    <property type="term" value="F:zinc ion binding"/>
    <property type="evidence" value="ECO:0007669"/>
    <property type="project" value="UniProtKB-KW"/>
</dbReference>
<name>A0A1Y2LYN6_EPING</name>
<sequence length="206" mass="22753">MRSSVSLLRSCARAAAPRTAWARPVEHIPAVLKRCVHTPRASLLTRPSPILSRTRLPSTARFESSAATPPHNNTSTQAPETRLDRDQVPSYELTFTCKVCETRSSHRLSKQGYHKGTILISCPGCKNRHLISDHLKIFSDKSVTIEDLMKEKGSLVKRGSLSADGDVEFWDDGSSTPRSAHFHNDAAPAGDERLTDKNQPSKSPKE</sequence>
<dbReference type="Proteomes" id="UP000193240">
    <property type="component" value="Unassembled WGS sequence"/>
</dbReference>
<dbReference type="OMA" id="HADSTPK"/>
<proteinExistence type="predicted"/>